<evidence type="ECO:0000313" key="22">
    <source>
        <dbReference type="Proteomes" id="UP000516072"/>
    </source>
</evidence>
<feature type="transmembrane region" description="Helical" evidence="17">
    <location>
        <begin position="55"/>
        <end position="79"/>
    </location>
</feature>
<keyword evidence="12 17" id="KW-1133">Transmembrane helix</keyword>
<evidence type="ECO:0000256" key="5">
    <source>
        <dbReference type="ARBA" id="ARBA00022475"/>
    </source>
</evidence>
<dbReference type="FunFam" id="3.40.50.300:FF:000527">
    <property type="entry name" value="Tyrosine-protein kinase etk"/>
    <property type="match status" value="1"/>
</dbReference>
<dbReference type="CDD" id="cd05387">
    <property type="entry name" value="BY-kinase"/>
    <property type="match status" value="1"/>
</dbReference>
<sequence length="766" mass="85545">MNHEEHSQPISNSGSFITERDLSSFALSHERIHPQGDEDEIHLSELWHILVRRKWTIFVFFLVVTIIGMTASFLMTPIYRSGVTLLIDPEGQNITDYHDVLPTESAASRDDFYQTQYGLLKSYSLTKRVFQELELADHPLFAKKEPSFIGKLKGFIKNLGKAEDADEEEDEDLAIEKLITEFQEGFTIAPVKNSRLVGVYYDSPDPKLSTQVVSALSQAFINTNLERRYEASAYARDFLKDRLLQIKARLEEAEEKLVEYGNSHEIIDVGENQSQAANELQKITLSLALARESRARTEATYQQMLKTSDKGLSRILQDPMIRDLQESLAKIENEYAENLNIYKPDYPKMVQLRKQADKLKEQIQESVQDIKSAITADREEAIVLEQTLEEKSQEIKAEIKDLARRNIQYQVLKREADTSRQLYEGLLQRYKEVGVSGGIGSNNISVVDPPKIPIDPYKPKITLNTLLAMFLGLFGGLGLAFLFEHLDDTLKRSEDIEKTLGLHTLGIIPLISTKELPDEQSPALINVLDKRSALAEAYRSLRTALQFATSTGAPKKLQITSTSQGEGKSTSAVSLAIQFAQAGQKTLIIDGDLRNPSLHRIFEMDNSVGLTNYLAGNASPAEISQGTIVPNLFMISSGPLPPDPAELLGSAKMISLLSIAQEKFDHIIIDSPPVLGLADALIIGNLVEATLFVVAAGQTRKAFAQGALKRLKAGKSKVIGGILDKFDSKYHGYGYSYDYSGYHYSYGTDEAYDYLSSDHHKPEEIK</sequence>
<dbReference type="KEGG" id="ntg:NSCAC_0841"/>
<reference evidence="21 22" key="1">
    <citation type="submission" date="2020-03" db="EMBL/GenBank/DDBJ databases">
        <authorList>
            <person name="Picone N."/>
        </authorList>
    </citation>
    <scope>NUCLEOTIDE SEQUENCE [LARGE SCALE GENOMIC DNA]</scope>
    <source>
        <strain evidence="21">NSCAC1</strain>
    </source>
</reference>
<dbReference type="InterPro" id="IPR027417">
    <property type="entry name" value="P-loop_NTPase"/>
</dbReference>
<evidence type="ECO:0000256" key="14">
    <source>
        <dbReference type="ARBA" id="ARBA00023137"/>
    </source>
</evidence>
<dbReference type="GO" id="GO:0005886">
    <property type="term" value="C:plasma membrane"/>
    <property type="evidence" value="ECO:0007669"/>
    <property type="project" value="UniProtKB-SubCell"/>
</dbReference>
<feature type="transmembrane region" description="Helical" evidence="17">
    <location>
        <begin position="461"/>
        <end position="483"/>
    </location>
</feature>
<name>A0A7G1Q998_9GAMM</name>
<feature type="coiled-coil region" evidence="16">
    <location>
        <begin position="236"/>
        <end position="263"/>
    </location>
</feature>
<evidence type="ECO:0000259" key="19">
    <source>
        <dbReference type="Pfam" id="PF13614"/>
    </source>
</evidence>
<comment type="similarity">
    <text evidence="2">Belongs to the CpsD/CapB family.</text>
</comment>
<dbReference type="InterPro" id="IPR025669">
    <property type="entry name" value="AAA_dom"/>
</dbReference>
<evidence type="ECO:0000256" key="13">
    <source>
        <dbReference type="ARBA" id="ARBA00023136"/>
    </source>
</evidence>
<dbReference type="InterPro" id="IPR050445">
    <property type="entry name" value="Bact_polysacc_biosynth/exp"/>
</dbReference>
<keyword evidence="8 17" id="KW-0812">Transmembrane</keyword>
<dbReference type="PANTHER" id="PTHR32309">
    <property type="entry name" value="TYROSINE-PROTEIN KINASE"/>
    <property type="match status" value="1"/>
</dbReference>
<comment type="subcellular location">
    <subcellularLocation>
        <location evidence="1">Cell inner membrane</location>
        <topology evidence="1">Multi-pass membrane protein</topology>
    </subcellularLocation>
</comment>
<dbReference type="Proteomes" id="UP000516072">
    <property type="component" value="Chromosome"/>
</dbReference>
<evidence type="ECO:0000259" key="18">
    <source>
        <dbReference type="Pfam" id="PF02706"/>
    </source>
</evidence>
<evidence type="ECO:0000256" key="12">
    <source>
        <dbReference type="ARBA" id="ARBA00022989"/>
    </source>
</evidence>
<comment type="similarity">
    <text evidence="3">Belongs to the etk/wzc family.</text>
</comment>
<evidence type="ECO:0000256" key="7">
    <source>
        <dbReference type="ARBA" id="ARBA00022679"/>
    </source>
</evidence>
<dbReference type="AlphaFoldDB" id="A0A7G1Q998"/>
<dbReference type="Pfam" id="PF02706">
    <property type="entry name" value="Wzz"/>
    <property type="match status" value="1"/>
</dbReference>
<protein>
    <recommendedName>
        <fullName evidence="4">non-specific protein-tyrosine kinase</fullName>
        <ecNumber evidence="4">2.7.10.2</ecNumber>
    </recommendedName>
</protein>
<gene>
    <name evidence="21" type="ORF">NSCAC_0841</name>
</gene>
<evidence type="ECO:0000256" key="16">
    <source>
        <dbReference type="SAM" id="Coils"/>
    </source>
</evidence>
<accession>A0A7G1Q998</accession>
<keyword evidence="14 21" id="KW-0829">Tyrosine-protein kinase</keyword>
<evidence type="ECO:0000256" key="2">
    <source>
        <dbReference type="ARBA" id="ARBA00007316"/>
    </source>
</evidence>
<evidence type="ECO:0000256" key="15">
    <source>
        <dbReference type="ARBA" id="ARBA00051245"/>
    </source>
</evidence>
<dbReference type="InterPro" id="IPR005702">
    <property type="entry name" value="Wzc-like_C"/>
</dbReference>
<feature type="domain" description="AAA" evidence="19">
    <location>
        <begin position="562"/>
        <end position="679"/>
    </location>
</feature>
<dbReference type="GO" id="GO:0042802">
    <property type="term" value="F:identical protein binding"/>
    <property type="evidence" value="ECO:0007669"/>
    <property type="project" value="UniProtKB-ARBA"/>
</dbReference>
<dbReference type="Gene3D" id="3.40.50.300">
    <property type="entry name" value="P-loop containing nucleotide triphosphate hydrolases"/>
    <property type="match status" value="1"/>
</dbReference>
<evidence type="ECO:0000256" key="10">
    <source>
        <dbReference type="ARBA" id="ARBA00022777"/>
    </source>
</evidence>
<keyword evidence="9" id="KW-0547">Nucleotide-binding</keyword>
<feature type="domain" description="Tyrosine-protein kinase G-rich" evidence="20">
    <location>
        <begin position="412"/>
        <end position="482"/>
    </location>
</feature>
<dbReference type="GO" id="GO:0005524">
    <property type="term" value="F:ATP binding"/>
    <property type="evidence" value="ECO:0007669"/>
    <property type="project" value="UniProtKB-KW"/>
</dbReference>
<evidence type="ECO:0000256" key="17">
    <source>
        <dbReference type="SAM" id="Phobius"/>
    </source>
</evidence>
<keyword evidence="5" id="KW-1003">Cell membrane</keyword>
<dbReference type="NCBIfam" id="TIGR01007">
    <property type="entry name" value="eps_fam"/>
    <property type="match status" value="1"/>
</dbReference>
<keyword evidence="6" id="KW-0997">Cell inner membrane</keyword>
<proteinExistence type="inferred from homology"/>
<keyword evidence="10 21" id="KW-0418">Kinase</keyword>
<evidence type="ECO:0000259" key="20">
    <source>
        <dbReference type="Pfam" id="PF13807"/>
    </source>
</evidence>
<evidence type="ECO:0000256" key="11">
    <source>
        <dbReference type="ARBA" id="ARBA00022840"/>
    </source>
</evidence>
<dbReference type="Pfam" id="PF13807">
    <property type="entry name" value="GNVR"/>
    <property type="match status" value="1"/>
</dbReference>
<dbReference type="InterPro" id="IPR003856">
    <property type="entry name" value="LPS_length_determ_N"/>
</dbReference>
<feature type="domain" description="Polysaccharide chain length determinant N-terminal" evidence="18">
    <location>
        <begin position="39"/>
        <end position="133"/>
    </location>
</feature>
<keyword evidence="22" id="KW-1185">Reference proteome</keyword>
<dbReference type="EC" id="2.7.10.2" evidence="4"/>
<dbReference type="Pfam" id="PF13614">
    <property type="entry name" value="AAA_31"/>
    <property type="match status" value="1"/>
</dbReference>
<dbReference type="InterPro" id="IPR032807">
    <property type="entry name" value="GNVR"/>
</dbReference>
<dbReference type="SUPFAM" id="SSF52540">
    <property type="entry name" value="P-loop containing nucleoside triphosphate hydrolases"/>
    <property type="match status" value="1"/>
</dbReference>
<evidence type="ECO:0000256" key="4">
    <source>
        <dbReference type="ARBA" id="ARBA00011903"/>
    </source>
</evidence>
<evidence type="ECO:0000256" key="3">
    <source>
        <dbReference type="ARBA" id="ARBA00008883"/>
    </source>
</evidence>
<dbReference type="GO" id="GO:0004715">
    <property type="term" value="F:non-membrane spanning protein tyrosine kinase activity"/>
    <property type="evidence" value="ECO:0007669"/>
    <property type="project" value="UniProtKB-EC"/>
</dbReference>
<dbReference type="EMBL" id="LR778175">
    <property type="protein sequence ID" value="CAB1275785.1"/>
    <property type="molecule type" value="Genomic_DNA"/>
</dbReference>
<keyword evidence="13 17" id="KW-0472">Membrane</keyword>
<feature type="coiled-coil region" evidence="16">
    <location>
        <begin position="321"/>
        <end position="405"/>
    </location>
</feature>
<comment type="catalytic activity">
    <reaction evidence="15">
        <text>L-tyrosyl-[protein] + ATP = O-phospho-L-tyrosyl-[protein] + ADP + H(+)</text>
        <dbReference type="Rhea" id="RHEA:10596"/>
        <dbReference type="Rhea" id="RHEA-COMP:10136"/>
        <dbReference type="Rhea" id="RHEA-COMP:20101"/>
        <dbReference type="ChEBI" id="CHEBI:15378"/>
        <dbReference type="ChEBI" id="CHEBI:30616"/>
        <dbReference type="ChEBI" id="CHEBI:46858"/>
        <dbReference type="ChEBI" id="CHEBI:61978"/>
        <dbReference type="ChEBI" id="CHEBI:456216"/>
        <dbReference type="EC" id="2.7.10.2"/>
    </reaction>
</comment>
<evidence type="ECO:0000256" key="1">
    <source>
        <dbReference type="ARBA" id="ARBA00004429"/>
    </source>
</evidence>
<dbReference type="RefSeq" id="WP_197745142.1">
    <property type="nucleotide sequence ID" value="NZ_LR778175.1"/>
</dbReference>
<evidence type="ECO:0000313" key="21">
    <source>
        <dbReference type="EMBL" id="CAB1275785.1"/>
    </source>
</evidence>
<organism evidence="21 22">
    <name type="scientific">Candidatus Nitrosacidococcus tergens</name>
    <dbReference type="NCBI Taxonomy" id="553981"/>
    <lineage>
        <taxon>Bacteria</taxon>
        <taxon>Pseudomonadati</taxon>
        <taxon>Pseudomonadota</taxon>
        <taxon>Gammaproteobacteria</taxon>
        <taxon>Chromatiales</taxon>
        <taxon>Chromatiaceae</taxon>
        <taxon>Candidatus Nitrosacidococcus</taxon>
    </lineage>
</organism>
<keyword evidence="11" id="KW-0067">ATP-binding</keyword>
<keyword evidence="7" id="KW-0808">Transferase</keyword>
<evidence type="ECO:0000256" key="6">
    <source>
        <dbReference type="ARBA" id="ARBA00022519"/>
    </source>
</evidence>
<evidence type="ECO:0000256" key="9">
    <source>
        <dbReference type="ARBA" id="ARBA00022741"/>
    </source>
</evidence>
<keyword evidence="16" id="KW-0175">Coiled coil</keyword>
<dbReference type="PANTHER" id="PTHR32309:SF13">
    <property type="entry name" value="FERRIC ENTEROBACTIN TRANSPORT PROTEIN FEPE"/>
    <property type="match status" value="1"/>
</dbReference>
<evidence type="ECO:0000256" key="8">
    <source>
        <dbReference type="ARBA" id="ARBA00022692"/>
    </source>
</evidence>